<dbReference type="RefSeq" id="WP_161822591.1">
    <property type="nucleotide sequence ID" value="NZ_LSRS01000005.1"/>
</dbReference>
<organism evidence="9 10">
    <name type="scientific">Sporotomaculum syntrophicum</name>
    <dbReference type="NCBI Taxonomy" id="182264"/>
    <lineage>
        <taxon>Bacteria</taxon>
        <taxon>Bacillati</taxon>
        <taxon>Bacillota</taxon>
        <taxon>Clostridia</taxon>
        <taxon>Eubacteriales</taxon>
        <taxon>Desulfallaceae</taxon>
        <taxon>Sporotomaculum</taxon>
    </lineage>
</organism>
<evidence type="ECO:0000256" key="2">
    <source>
        <dbReference type="ARBA" id="ARBA00022490"/>
    </source>
</evidence>
<dbReference type="GO" id="GO:0006355">
    <property type="term" value="P:regulation of DNA-templated transcription"/>
    <property type="evidence" value="ECO:0007669"/>
    <property type="project" value="UniProtKB-UniRule"/>
</dbReference>
<dbReference type="GO" id="GO:0005829">
    <property type="term" value="C:cytosol"/>
    <property type="evidence" value="ECO:0007669"/>
    <property type="project" value="TreeGrafter"/>
</dbReference>
<dbReference type="EMBL" id="LSRS01000005">
    <property type="protein sequence ID" value="KAF1084514.1"/>
    <property type="molecule type" value="Genomic_DNA"/>
</dbReference>
<evidence type="ECO:0000259" key="8">
    <source>
        <dbReference type="Pfam" id="PF20772"/>
    </source>
</evidence>
<dbReference type="SUPFAM" id="SSF75625">
    <property type="entry name" value="YebC-like"/>
    <property type="match status" value="1"/>
</dbReference>
<keyword evidence="3 6" id="KW-0805">Transcription regulation</keyword>
<dbReference type="InterPro" id="IPR017856">
    <property type="entry name" value="Integrase-like_N"/>
</dbReference>
<gene>
    <name evidence="9" type="ORF">SPSYN_02292</name>
</gene>
<feature type="domain" description="TACO1/YebC-like N-terminal" evidence="8">
    <location>
        <begin position="5"/>
        <end position="76"/>
    </location>
</feature>
<keyword evidence="2 6" id="KW-0963">Cytoplasm</keyword>
<feature type="domain" description="TACO1/YebC-like second and third" evidence="7">
    <location>
        <begin position="82"/>
        <end position="239"/>
    </location>
</feature>
<dbReference type="HAMAP" id="MF_00693">
    <property type="entry name" value="Transcrip_reg_TACO1"/>
    <property type="match status" value="1"/>
</dbReference>
<evidence type="ECO:0000256" key="6">
    <source>
        <dbReference type="HAMAP-Rule" id="MF_00693"/>
    </source>
</evidence>
<dbReference type="Gene3D" id="3.30.70.980">
    <property type="match status" value="2"/>
</dbReference>
<dbReference type="NCBIfam" id="TIGR01033">
    <property type="entry name" value="YebC/PmpR family DNA-binding transcriptional regulator"/>
    <property type="match status" value="1"/>
</dbReference>
<proteinExistence type="inferred from homology"/>
<evidence type="ECO:0000313" key="9">
    <source>
        <dbReference type="EMBL" id="KAF1084514.1"/>
    </source>
</evidence>
<dbReference type="Pfam" id="PF20772">
    <property type="entry name" value="TACO1_YebC_N"/>
    <property type="match status" value="1"/>
</dbReference>
<accession>A0A9D2WNM0</accession>
<evidence type="ECO:0000256" key="1">
    <source>
        <dbReference type="ARBA" id="ARBA00008724"/>
    </source>
</evidence>
<dbReference type="InterPro" id="IPR002876">
    <property type="entry name" value="Transcrip_reg_TACO1-like"/>
</dbReference>
<dbReference type="GO" id="GO:0003677">
    <property type="term" value="F:DNA binding"/>
    <property type="evidence" value="ECO:0007669"/>
    <property type="project" value="UniProtKB-UniRule"/>
</dbReference>
<dbReference type="Proteomes" id="UP000798488">
    <property type="component" value="Unassembled WGS sequence"/>
</dbReference>
<comment type="subcellular location">
    <subcellularLocation>
        <location evidence="6">Cytoplasm</location>
    </subcellularLocation>
</comment>
<dbReference type="FunFam" id="1.10.10.200:FF:000002">
    <property type="entry name" value="Probable transcriptional regulatory protein CLM62_37755"/>
    <property type="match status" value="1"/>
</dbReference>
<name>A0A9D2WNM0_9FIRM</name>
<dbReference type="Pfam" id="PF01709">
    <property type="entry name" value="Transcrip_reg"/>
    <property type="match status" value="1"/>
</dbReference>
<dbReference type="PANTHER" id="PTHR12532">
    <property type="entry name" value="TRANSLATIONAL ACTIVATOR OF CYTOCHROME C OXIDASE 1"/>
    <property type="match status" value="1"/>
</dbReference>
<dbReference type="InterPro" id="IPR026564">
    <property type="entry name" value="Transcrip_reg_TACO1-like_dom3"/>
</dbReference>
<evidence type="ECO:0000256" key="4">
    <source>
        <dbReference type="ARBA" id="ARBA00023125"/>
    </source>
</evidence>
<keyword evidence="10" id="KW-1185">Reference proteome</keyword>
<keyword evidence="5 6" id="KW-0804">Transcription</keyword>
<protein>
    <recommendedName>
        <fullName evidence="6">Probable transcriptional regulatory protein SPSYN_02292</fullName>
    </recommendedName>
</protein>
<dbReference type="NCBIfam" id="NF001030">
    <property type="entry name" value="PRK00110.1"/>
    <property type="match status" value="1"/>
</dbReference>
<dbReference type="PANTHER" id="PTHR12532:SF6">
    <property type="entry name" value="TRANSCRIPTIONAL REGULATORY PROTEIN YEBC-RELATED"/>
    <property type="match status" value="1"/>
</dbReference>
<dbReference type="InterPro" id="IPR048300">
    <property type="entry name" value="TACO1_YebC-like_2nd/3rd_dom"/>
</dbReference>
<evidence type="ECO:0000313" key="10">
    <source>
        <dbReference type="Proteomes" id="UP000798488"/>
    </source>
</evidence>
<reference evidence="9" key="1">
    <citation type="submission" date="2016-02" db="EMBL/GenBank/DDBJ databases">
        <title>Draft Genome Sequence of Sporotomaculum syntrophicum Strain FB, a Syntrophic Benzoate Degrader.</title>
        <authorList>
            <person name="Nobu M.K."/>
            <person name="Narihiro T."/>
            <person name="Qiu Y.-L."/>
            <person name="Ohashi A."/>
            <person name="Liu W.-T."/>
            <person name="Yuji S."/>
        </authorList>
    </citation>
    <scope>NUCLEOTIDE SEQUENCE</scope>
    <source>
        <strain evidence="9">FB</strain>
    </source>
</reference>
<dbReference type="NCBIfam" id="NF009044">
    <property type="entry name" value="PRK12378.1"/>
    <property type="match status" value="1"/>
</dbReference>
<dbReference type="AlphaFoldDB" id="A0A9D2WNM0"/>
<dbReference type="Gene3D" id="1.10.10.200">
    <property type="match status" value="1"/>
</dbReference>
<evidence type="ECO:0000259" key="7">
    <source>
        <dbReference type="Pfam" id="PF01709"/>
    </source>
</evidence>
<evidence type="ECO:0000256" key="3">
    <source>
        <dbReference type="ARBA" id="ARBA00023015"/>
    </source>
</evidence>
<evidence type="ECO:0000256" key="5">
    <source>
        <dbReference type="ARBA" id="ARBA00023163"/>
    </source>
</evidence>
<sequence>MSGHSKWSTIKRKKAKVDSARGKVFTRLAKEIIAAARQGGGDPEANLRLKNAIAKAKEVNIPNDNIQRAIKRGTGELGGANFEELTYEGYGPGGVAVMVDIMTDNRNRTAGELRHLFSKYGGNLGETGCVSWMFDARGVLVVDKGDLQVDSDELLLTALDAGALDVKEEDDTFEIITEPDAIEQVMETLAVEGIKVSDSEVTKIPQTTVMITGSQQEQMLKLMDILEDHDDVQEVFANFDIVDEE</sequence>
<dbReference type="OrthoDB" id="9781053at2"/>
<dbReference type="InterPro" id="IPR029072">
    <property type="entry name" value="YebC-like"/>
</dbReference>
<keyword evidence="4 6" id="KW-0238">DNA-binding</keyword>
<comment type="caution">
    <text evidence="9">The sequence shown here is derived from an EMBL/GenBank/DDBJ whole genome shotgun (WGS) entry which is preliminary data.</text>
</comment>
<comment type="similarity">
    <text evidence="1 6">Belongs to the TACO1 family.</text>
</comment>
<dbReference type="InterPro" id="IPR049083">
    <property type="entry name" value="TACO1_YebC_N"/>
</dbReference>